<name>A0AAX6DYH0_IRIPA</name>
<comment type="caution">
    <text evidence="1">The sequence shown here is derived from an EMBL/GenBank/DDBJ whole genome shotgun (WGS) entry which is preliminary data.</text>
</comment>
<protein>
    <submittedName>
        <fullName evidence="1">Uncharacterized protein</fullName>
    </submittedName>
</protein>
<keyword evidence="2" id="KW-1185">Reference proteome</keyword>
<organism evidence="1 2">
    <name type="scientific">Iris pallida</name>
    <name type="common">Sweet iris</name>
    <dbReference type="NCBI Taxonomy" id="29817"/>
    <lineage>
        <taxon>Eukaryota</taxon>
        <taxon>Viridiplantae</taxon>
        <taxon>Streptophyta</taxon>
        <taxon>Embryophyta</taxon>
        <taxon>Tracheophyta</taxon>
        <taxon>Spermatophyta</taxon>
        <taxon>Magnoliopsida</taxon>
        <taxon>Liliopsida</taxon>
        <taxon>Asparagales</taxon>
        <taxon>Iridaceae</taxon>
        <taxon>Iridoideae</taxon>
        <taxon>Irideae</taxon>
        <taxon>Iris</taxon>
    </lineage>
</organism>
<evidence type="ECO:0000313" key="1">
    <source>
        <dbReference type="EMBL" id="KAJ6796749.1"/>
    </source>
</evidence>
<evidence type="ECO:0000313" key="2">
    <source>
        <dbReference type="Proteomes" id="UP001140949"/>
    </source>
</evidence>
<dbReference type="EMBL" id="JANAVB010041219">
    <property type="protein sequence ID" value="KAJ6796749.1"/>
    <property type="molecule type" value="Genomic_DNA"/>
</dbReference>
<proteinExistence type="predicted"/>
<accession>A0AAX6DYH0</accession>
<reference evidence="1" key="1">
    <citation type="journal article" date="2023" name="GigaByte">
        <title>Genome assembly of the bearded iris, Iris pallida Lam.</title>
        <authorList>
            <person name="Bruccoleri R.E."/>
            <person name="Oakeley E.J."/>
            <person name="Faust A.M.E."/>
            <person name="Altorfer M."/>
            <person name="Dessus-Babus S."/>
            <person name="Burckhardt D."/>
            <person name="Oertli M."/>
            <person name="Naumann U."/>
            <person name="Petersen F."/>
            <person name="Wong J."/>
        </authorList>
    </citation>
    <scope>NUCLEOTIDE SEQUENCE</scope>
    <source>
        <strain evidence="1">GSM-AAB239-AS_SAM_17_03QT</strain>
    </source>
</reference>
<dbReference type="Proteomes" id="UP001140949">
    <property type="component" value="Unassembled WGS sequence"/>
</dbReference>
<sequence length="93" mass="10908">MQFVWDLFNPILALSPKKKEKKRKREKEKKNMVMMIWLGFPPFYDGEAAPLQPFVRRDKENRGSISTLSDDGLKLNLSLFLFVAMYGTTEYCL</sequence>
<reference evidence="1" key="2">
    <citation type="submission" date="2023-04" db="EMBL/GenBank/DDBJ databases">
        <authorList>
            <person name="Bruccoleri R.E."/>
            <person name="Oakeley E.J."/>
            <person name="Faust A.-M."/>
            <person name="Dessus-Babus S."/>
            <person name="Altorfer M."/>
            <person name="Burckhardt D."/>
            <person name="Oertli M."/>
            <person name="Naumann U."/>
            <person name="Petersen F."/>
            <person name="Wong J."/>
        </authorList>
    </citation>
    <scope>NUCLEOTIDE SEQUENCE</scope>
    <source>
        <strain evidence="1">GSM-AAB239-AS_SAM_17_03QT</strain>
        <tissue evidence="1">Leaf</tissue>
    </source>
</reference>
<dbReference type="AlphaFoldDB" id="A0AAX6DYH0"/>
<gene>
    <name evidence="1" type="ORF">M6B38_220070</name>
</gene>